<feature type="compositionally biased region" description="Polar residues" evidence="5">
    <location>
        <begin position="1448"/>
        <end position="1464"/>
    </location>
</feature>
<feature type="transmembrane region" description="Helical" evidence="6">
    <location>
        <begin position="301"/>
        <end position="320"/>
    </location>
</feature>
<feature type="region of interest" description="Disordered" evidence="5">
    <location>
        <begin position="973"/>
        <end position="1018"/>
    </location>
</feature>
<accession>A0AAN6M6U1</accession>
<gene>
    <name evidence="8" type="ORF">GRF29_8g780932</name>
</gene>
<feature type="region of interest" description="Disordered" evidence="5">
    <location>
        <begin position="1521"/>
        <end position="1560"/>
    </location>
</feature>
<feature type="region of interest" description="Disordered" evidence="5">
    <location>
        <begin position="1293"/>
        <end position="1464"/>
    </location>
</feature>
<feature type="region of interest" description="Disordered" evidence="5">
    <location>
        <begin position="590"/>
        <end position="610"/>
    </location>
</feature>
<feature type="region of interest" description="Disordered" evidence="5">
    <location>
        <begin position="899"/>
        <end position="935"/>
    </location>
</feature>
<evidence type="ECO:0000256" key="6">
    <source>
        <dbReference type="SAM" id="Phobius"/>
    </source>
</evidence>
<feature type="compositionally biased region" description="Polar residues" evidence="5">
    <location>
        <begin position="713"/>
        <end position="725"/>
    </location>
</feature>
<comment type="caution">
    <text evidence="8">The sequence shown here is derived from an EMBL/GenBank/DDBJ whole genome shotgun (WGS) entry which is preliminary data.</text>
</comment>
<evidence type="ECO:0000313" key="8">
    <source>
        <dbReference type="EMBL" id="KAK3215669.1"/>
    </source>
</evidence>
<evidence type="ECO:0000256" key="5">
    <source>
        <dbReference type="SAM" id="MobiDB-lite"/>
    </source>
</evidence>
<feature type="transmembrane region" description="Helical" evidence="6">
    <location>
        <begin position="176"/>
        <end position="200"/>
    </location>
</feature>
<feature type="transmembrane region" description="Helical" evidence="6">
    <location>
        <begin position="478"/>
        <end position="502"/>
    </location>
</feature>
<feature type="compositionally biased region" description="Polar residues" evidence="5">
    <location>
        <begin position="997"/>
        <end position="1009"/>
    </location>
</feature>
<dbReference type="PROSITE" id="PS50850">
    <property type="entry name" value="MFS"/>
    <property type="match status" value="1"/>
</dbReference>
<evidence type="ECO:0000259" key="7">
    <source>
        <dbReference type="PROSITE" id="PS50850"/>
    </source>
</evidence>
<dbReference type="InterPro" id="IPR036259">
    <property type="entry name" value="MFS_trans_sf"/>
</dbReference>
<dbReference type="PANTHER" id="PTHR23507">
    <property type="entry name" value="ZGC:174356"/>
    <property type="match status" value="1"/>
</dbReference>
<feature type="transmembrane region" description="Helical" evidence="6">
    <location>
        <begin position="47"/>
        <end position="68"/>
    </location>
</feature>
<keyword evidence="2 6" id="KW-0812">Transmembrane</keyword>
<organism evidence="8 9">
    <name type="scientific">Pseudopithomyces chartarum</name>
    <dbReference type="NCBI Taxonomy" id="1892770"/>
    <lineage>
        <taxon>Eukaryota</taxon>
        <taxon>Fungi</taxon>
        <taxon>Dikarya</taxon>
        <taxon>Ascomycota</taxon>
        <taxon>Pezizomycotina</taxon>
        <taxon>Dothideomycetes</taxon>
        <taxon>Pleosporomycetidae</taxon>
        <taxon>Pleosporales</taxon>
        <taxon>Massarineae</taxon>
        <taxon>Didymosphaeriaceae</taxon>
        <taxon>Pseudopithomyces</taxon>
    </lineage>
</organism>
<dbReference type="GO" id="GO:0016020">
    <property type="term" value="C:membrane"/>
    <property type="evidence" value="ECO:0007669"/>
    <property type="project" value="UniProtKB-SubCell"/>
</dbReference>
<feature type="compositionally biased region" description="Low complexity" evidence="5">
    <location>
        <begin position="744"/>
        <end position="754"/>
    </location>
</feature>
<feature type="compositionally biased region" description="Polar residues" evidence="5">
    <location>
        <begin position="654"/>
        <end position="663"/>
    </location>
</feature>
<keyword evidence="3 6" id="KW-1133">Transmembrane helix</keyword>
<dbReference type="EMBL" id="WVTA01000002">
    <property type="protein sequence ID" value="KAK3215669.1"/>
    <property type="molecule type" value="Genomic_DNA"/>
</dbReference>
<dbReference type="Proteomes" id="UP001280581">
    <property type="component" value="Unassembled WGS sequence"/>
</dbReference>
<dbReference type="SUPFAM" id="SSF103473">
    <property type="entry name" value="MFS general substrate transporter"/>
    <property type="match status" value="1"/>
</dbReference>
<feature type="compositionally biased region" description="Basic residues" evidence="5">
    <location>
        <begin position="595"/>
        <end position="609"/>
    </location>
</feature>
<evidence type="ECO:0000256" key="3">
    <source>
        <dbReference type="ARBA" id="ARBA00022989"/>
    </source>
</evidence>
<protein>
    <recommendedName>
        <fullName evidence="7">Major facilitator superfamily (MFS) profile domain-containing protein</fullName>
    </recommendedName>
</protein>
<feature type="region of interest" description="Disordered" evidence="5">
    <location>
        <begin position="1"/>
        <end position="37"/>
    </location>
</feature>
<feature type="transmembrane region" description="Helical" evidence="6">
    <location>
        <begin position="146"/>
        <end position="170"/>
    </location>
</feature>
<feature type="compositionally biased region" description="Polar residues" evidence="5">
    <location>
        <begin position="1385"/>
        <end position="1405"/>
    </location>
</feature>
<dbReference type="InterPro" id="IPR020846">
    <property type="entry name" value="MFS_dom"/>
</dbReference>
<proteinExistence type="predicted"/>
<sequence>MADIAPPPRRSLDEEGAPLLTDQIDPESRPSSPLLHSSLEPTKKKPWVFLVFLAFVLITIVDVGAFLAEPPKTRVFEANICLRYYEENDPSKIGPGGIVPEAECKIDPVQQRLAMIFGWQDTFDSIPGLVLAIPFGALADKWGRKWVFVASLIGLQLNAAWILLICYFRSLPLEMTWFSSAFFLIGGGPVVASALGITMIADIAPPDKRTTIFLYLTASVLVAEMCAPVLSSALMKTGLYFPLILALVIQLIGVTLGVFFPETLHLRDLPEPRDGQDASIELQTKDEGHGFKTQLKHFKSAFLLLKSDFTLALVVCIFVVNRLGRQALTLLIRYASKRYNWEISKAAYLLSFRAATNLVAVAVFIPLVNITLIKYLRLPVHWADLWLMRGSLLVTAIGFFAIALAFQPAILILGLLIFNLGTGSSAAMRSVSLHVIGGQSSPDVGKLMSLVAVSENIGTMFAGPLLNEALKKGMDLGAAWLGLPFFGAFLFEFLLKLGILVLRGAGFESVMLSAMGGSYPGETLRISHLLIASRCGNDGLNLNLFTPQRIFSQSPKPHFVSSGFTQSAAYCTTLTAIYLISHEMLSRSSSDAGTRLRRSKSTSTVHRHPQVAPEPFDHYVAQQHAVAAATTAFARAHGHAAVERPVKHRLGLSKTKSMSSRKSLASEGSHFPPRQGSVRSVHVPKVAGPSSIQRESQASTLTLEKFPSFYPTPASTNDRPSSAQPSIPLHENIRPNSQHRQHRSSVTSSITSQQIRKARSMYYASSVQTGSPIARPPAKYLTTPPPVGVSPSPNRLTPVLPIQKAEPSPLASPRMPIRMERGDTIDDARDRYLQSFQQQQRQVKHKPSLFLAPFKKRQDRSKIKERPLSAGFISVRSGSRQTRTEPTIDIFDEFGMPKQKKEKRSISSSIKDKLKKVFRRTSNNEQKPSEYTMPEQQLEASQDYFNYKAPPATVSNRTLDIPSPDDETLLRARSRGSSAERMPSPFMRPESRGSIRSKGSNKSQSTAEESQIPIIVTPSARQLEQRMLRSKERWKVPLDEDQHHGPLHHRSHARMFSVSQHSESTTCTPATVVGIPALPELEGDSPKETTPTEQRGTPVNTLLRSPHPNAVLSPLSPSVYSRNTDGASILPNDSVMSFDGTDDGYQSHQDAGSAVIVTSHAVKSYVIGTPSPRHKTDSMRSSRDWKAWLSHEVSELGSPIEGDMTIHQGYTPSARSLSPSRHHRELAEIEDGRSTLKARMTISTRGPSPQLDVPEAISQQSAIPKEPYLLHNADAARKWNDCAAHESGFQKRTVLPVVQSPATREGRQSSARSHRSAQSRSSANTPRSMNDRFPFINTGRRTSIMSARHSRSSRSGTDSGSSTGSKGTPTSKVYSDLSAPVTVNWAPQNTSHNTPQTVRESNEASPINKDSIEQTVIATTNVKRPGSKQSGATCPSPIDTKENKFKVPSNSSGRISQDISPLKQTTTVTENIRFPKNTITEAVKPISPSNSPRRQRMRATLSPLSPKKLTIRPKSAFDLRSQSALPPGMLSSQRVREGPRKNATEKYGERAMDPPRMSAPMRSTAIDQDTLHMLLEAPWAISGPPSSPRSSLEVTDPPRFGSRLHVKHSSSTLALHREPSPGLEEQTIDTIVDERALSRRSNFGSVYNDEVNSVTGRTTPGQRMAEKFLRERTVPRERGAGATCSEVEHEQGMARVGVVLEREDTPAFL</sequence>
<feature type="compositionally biased region" description="Polar residues" evidence="5">
    <location>
        <begin position="1088"/>
        <end position="1103"/>
    </location>
</feature>
<evidence type="ECO:0000256" key="1">
    <source>
        <dbReference type="ARBA" id="ARBA00004141"/>
    </source>
</evidence>
<dbReference type="PANTHER" id="PTHR23507:SF1">
    <property type="entry name" value="FI18259P1-RELATED"/>
    <property type="match status" value="1"/>
</dbReference>
<evidence type="ECO:0000256" key="2">
    <source>
        <dbReference type="ARBA" id="ARBA00022692"/>
    </source>
</evidence>
<dbReference type="GO" id="GO:0022857">
    <property type="term" value="F:transmembrane transporter activity"/>
    <property type="evidence" value="ECO:0007669"/>
    <property type="project" value="InterPro"/>
</dbReference>
<name>A0AAN6M6U1_9PLEO</name>
<feature type="region of interest" description="Disordered" evidence="5">
    <location>
        <begin position="650"/>
        <end position="754"/>
    </location>
</feature>
<feature type="compositionally biased region" description="Polar residues" evidence="5">
    <location>
        <begin position="1413"/>
        <end position="1433"/>
    </location>
</feature>
<dbReference type="Pfam" id="PF07690">
    <property type="entry name" value="MFS_1"/>
    <property type="match status" value="1"/>
</dbReference>
<feature type="transmembrane region" description="Helical" evidence="6">
    <location>
        <begin position="392"/>
        <end position="418"/>
    </location>
</feature>
<keyword evidence="4 6" id="KW-0472">Membrane</keyword>
<evidence type="ECO:0000256" key="4">
    <source>
        <dbReference type="ARBA" id="ARBA00023136"/>
    </source>
</evidence>
<feature type="compositionally biased region" description="Basic and acidic residues" evidence="5">
    <location>
        <begin position="1534"/>
        <end position="1553"/>
    </location>
</feature>
<feature type="region of interest" description="Disordered" evidence="5">
    <location>
        <begin position="949"/>
        <end position="968"/>
    </location>
</feature>
<feature type="transmembrane region" description="Helical" evidence="6">
    <location>
        <begin position="212"/>
        <end position="233"/>
    </location>
</feature>
<feature type="transmembrane region" description="Helical" evidence="6">
    <location>
        <begin position="346"/>
        <end position="372"/>
    </location>
</feature>
<feature type="compositionally biased region" description="Low complexity" evidence="5">
    <location>
        <begin position="1353"/>
        <end position="1372"/>
    </location>
</feature>
<feature type="region of interest" description="Disordered" evidence="5">
    <location>
        <begin position="1078"/>
        <end position="1116"/>
    </location>
</feature>
<keyword evidence="9" id="KW-1185">Reference proteome</keyword>
<dbReference type="Gene3D" id="1.20.1250.20">
    <property type="entry name" value="MFS general substrate transporter like domains"/>
    <property type="match status" value="1"/>
</dbReference>
<feature type="compositionally biased region" description="Polar residues" evidence="5">
    <location>
        <begin position="690"/>
        <end position="702"/>
    </location>
</feature>
<feature type="domain" description="Major facilitator superfamily (MFS) profile" evidence="7">
    <location>
        <begin position="48"/>
        <end position="505"/>
    </location>
</feature>
<feature type="transmembrane region" description="Helical" evidence="6">
    <location>
        <begin position="239"/>
        <end position="260"/>
    </location>
</feature>
<evidence type="ECO:0000313" key="9">
    <source>
        <dbReference type="Proteomes" id="UP001280581"/>
    </source>
</evidence>
<dbReference type="InterPro" id="IPR011701">
    <property type="entry name" value="MFS"/>
</dbReference>
<reference evidence="8 9" key="1">
    <citation type="submission" date="2021-02" db="EMBL/GenBank/DDBJ databases">
        <title>Genome assembly of Pseudopithomyces chartarum.</title>
        <authorList>
            <person name="Jauregui R."/>
            <person name="Singh J."/>
            <person name="Voisey C."/>
        </authorList>
    </citation>
    <scope>NUCLEOTIDE SEQUENCE [LARGE SCALE GENOMIC DNA]</scope>
    <source>
        <strain evidence="8 9">AGR01</strain>
    </source>
</reference>
<comment type="subcellular location">
    <subcellularLocation>
        <location evidence="1">Membrane</location>
        <topology evidence="1">Multi-pass membrane protein</topology>
    </subcellularLocation>
</comment>